<proteinExistence type="predicted"/>
<feature type="domain" description="Cytochrome c" evidence="6">
    <location>
        <begin position="26"/>
        <end position="107"/>
    </location>
</feature>
<feature type="chain" id="PRO_5036823325" evidence="5">
    <location>
        <begin position="20"/>
        <end position="113"/>
    </location>
</feature>
<reference evidence="7" key="1">
    <citation type="submission" date="2020-06" db="EMBL/GenBank/DDBJ databases">
        <title>Whole Genome Sequence of Bradyrhizobium sp. Strain 1S1.</title>
        <authorList>
            <person name="Bromfield E.S.P."/>
            <person name="Cloutier S."/>
        </authorList>
    </citation>
    <scope>NUCLEOTIDE SEQUENCE [LARGE SCALE GENOMIC DNA]</scope>
    <source>
        <strain evidence="7">1S1</strain>
    </source>
</reference>
<feature type="signal peptide" evidence="5">
    <location>
        <begin position="1"/>
        <end position="19"/>
    </location>
</feature>
<evidence type="ECO:0000256" key="1">
    <source>
        <dbReference type="ARBA" id="ARBA00022617"/>
    </source>
</evidence>
<name>A0A973VXR9_9BRAD</name>
<evidence type="ECO:0000256" key="5">
    <source>
        <dbReference type="SAM" id="SignalP"/>
    </source>
</evidence>
<gene>
    <name evidence="7" type="ORF">HAP48_011090</name>
</gene>
<dbReference type="SUPFAM" id="SSF46626">
    <property type="entry name" value="Cytochrome c"/>
    <property type="match status" value="1"/>
</dbReference>
<accession>A0A973VXR9</accession>
<dbReference type="GO" id="GO:0020037">
    <property type="term" value="F:heme binding"/>
    <property type="evidence" value="ECO:0007669"/>
    <property type="project" value="InterPro"/>
</dbReference>
<comment type="caution">
    <text evidence="7">The sequence shown here is derived from an EMBL/GenBank/DDBJ whole genome shotgun (WGS) entry which is preliminary data.</text>
</comment>
<dbReference type="RefSeq" id="WP_166208649.1">
    <property type="nucleotide sequence ID" value="NZ_CP088285.1"/>
</dbReference>
<keyword evidence="2 4" id="KW-0479">Metal-binding</keyword>
<evidence type="ECO:0000256" key="4">
    <source>
        <dbReference type="PROSITE-ProRule" id="PRU00433"/>
    </source>
</evidence>
<dbReference type="AlphaFoldDB" id="A0A973VXR9"/>
<dbReference type="Gene3D" id="1.10.760.10">
    <property type="entry name" value="Cytochrome c-like domain"/>
    <property type="match status" value="1"/>
</dbReference>
<organism evidence="7">
    <name type="scientific">Bradyrhizobium septentrionale</name>
    <dbReference type="NCBI Taxonomy" id="1404411"/>
    <lineage>
        <taxon>Bacteria</taxon>
        <taxon>Pseudomonadati</taxon>
        <taxon>Pseudomonadota</taxon>
        <taxon>Alphaproteobacteria</taxon>
        <taxon>Hyphomicrobiales</taxon>
        <taxon>Nitrobacteraceae</taxon>
        <taxon>Bradyrhizobium</taxon>
    </lineage>
</organism>
<evidence type="ECO:0000313" key="7">
    <source>
        <dbReference type="EMBL" id="NVI43504.1"/>
    </source>
</evidence>
<dbReference type="GO" id="GO:0046872">
    <property type="term" value="F:metal ion binding"/>
    <property type="evidence" value="ECO:0007669"/>
    <property type="project" value="UniProtKB-KW"/>
</dbReference>
<evidence type="ECO:0000256" key="3">
    <source>
        <dbReference type="ARBA" id="ARBA00023004"/>
    </source>
</evidence>
<dbReference type="PROSITE" id="PS51007">
    <property type="entry name" value="CYTC"/>
    <property type="match status" value="1"/>
</dbReference>
<evidence type="ECO:0000259" key="6">
    <source>
        <dbReference type="PROSITE" id="PS51007"/>
    </source>
</evidence>
<dbReference type="InterPro" id="IPR009056">
    <property type="entry name" value="Cyt_c-like_dom"/>
</dbReference>
<evidence type="ECO:0000256" key="2">
    <source>
        <dbReference type="ARBA" id="ARBA00022723"/>
    </source>
</evidence>
<sequence>MTFRHTIGCGLVIASPICAALAPAAADQEQGRRLAQFYCARCHAIDRVSPSPLRIAPPFRTLHERYPVEMLQEALAEGIITGHPTMPQFSFDADQVGDFMLFLKSLERGQAVR</sequence>
<protein>
    <submittedName>
        <fullName evidence="7">Cytochrome c</fullName>
    </submittedName>
</protein>
<dbReference type="GO" id="GO:0009055">
    <property type="term" value="F:electron transfer activity"/>
    <property type="evidence" value="ECO:0007669"/>
    <property type="project" value="InterPro"/>
</dbReference>
<keyword evidence="3 4" id="KW-0408">Iron</keyword>
<keyword evidence="5" id="KW-0732">Signal</keyword>
<dbReference type="EMBL" id="JAAOLE020000001">
    <property type="protein sequence ID" value="NVI43504.1"/>
    <property type="molecule type" value="Genomic_DNA"/>
</dbReference>
<keyword evidence="1 4" id="KW-0349">Heme</keyword>
<dbReference type="InterPro" id="IPR036909">
    <property type="entry name" value="Cyt_c-like_dom_sf"/>
</dbReference>